<organism evidence="13 14">
    <name type="scientific">Micractinium conductrix</name>
    <dbReference type="NCBI Taxonomy" id="554055"/>
    <lineage>
        <taxon>Eukaryota</taxon>
        <taxon>Viridiplantae</taxon>
        <taxon>Chlorophyta</taxon>
        <taxon>core chlorophytes</taxon>
        <taxon>Trebouxiophyceae</taxon>
        <taxon>Chlorellales</taxon>
        <taxon>Chlorellaceae</taxon>
        <taxon>Chlorella clade</taxon>
        <taxon>Micractinium</taxon>
    </lineage>
</organism>
<feature type="active site" description="Charge relay system" evidence="8">
    <location>
        <position position="934"/>
    </location>
</feature>
<dbReference type="InterPro" id="IPR022398">
    <property type="entry name" value="Peptidase_S8_His-AS"/>
</dbReference>
<dbReference type="InterPro" id="IPR015500">
    <property type="entry name" value="Peptidase_S8_subtilisin-rel"/>
</dbReference>
<dbReference type="Gene3D" id="2.40.330.10">
    <property type="entry name" value="DNA-binding pseudobarrel domain"/>
    <property type="match status" value="1"/>
</dbReference>
<dbReference type="InterPro" id="IPR012349">
    <property type="entry name" value="Split_barrel_FMN-bd"/>
</dbReference>
<dbReference type="PROSITE" id="PS00138">
    <property type="entry name" value="SUBTILASE_SER"/>
    <property type="match status" value="1"/>
</dbReference>
<reference evidence="13 14" key="1">
    <citation type="journal article" date="2018" name="Plant J.">
        <title>Genome sequences of Chlorella sorokiniana UTEX 1602 and Micractinium conductrix SAG 241.80: implications to maltose excretion by a green alga.</title>
        <authorList>
            <person name="Arriola M.B."/>
            <person name="Velmurugan N."/>
            <person name="Zhang Y."/>
            <person name="Plunkett M.H."/>
            <person name="Hondzo H."/>
            <person name="Barney B.M."/>
        </authorList>
    </citation>
    <scope>NUCLEOTIDE SEQUENCE [LARGE SCALE GENOMIC DNA]</scope>
    <source>
        <strain evidence="13 14">SAG 241.80</strain>
    </source>
</reference>
<keyword evidence="4" id="KW-0805">Transcription regulation</keyword>
<feature type="region of interest" description="Disordered" evidence="10">
    <location>
        <begin position="195"/>
        <end position="250"/>
    </location>
</feature>
<dbReference type="GO" id="GO:0004252">
    <property type="term" value="F:serine-type endopeptidase activity"/>
    <property type="evidence" value="ECO:0007669"/>
    <property type="project" value="UniProtKB-UniRule"/>
</dbReference>
<feature type="compositionally biased region" description="Acidic residues" evidence="10">
    <location>
        <begin position="195"/>
        <end position="208"/>
    </location>
</feature>
<dbReference type="SUPFAM" id="SSF50475">
    <property type="entry name" value="FMN-binding split barrel"/>
    <property type="match status" value="1"/>
</dbReference>
<feature type="region of interest" description="Disordered" evidence="10">
    <location>
        <begin position="1031"/>
        <end position="1050"/>
    </location>
</feature>
<dbReference type="Gene3D" id="2.30.110.10">
    <property type="entry name" value="Electron Transport, Fmn-binding Protein, Chain A"/>
    <property type="match status" value="1"/>
</dbReference>
<dbReference type="PROSITE" id="PS51892">
    <property type="entry name" value="SUBTILASE"/>
    <property type="match status" value="1"/>
</dbReference>
<dbReference type="InterPro" id="IPR036852">
    <property type="entry name" value="Peptidase_S8/S53_dom_sf"/>
</dbReference>
<dbReference type="InterPro" id="IPR055343">
    <property type="entry name" value="CREG_beta-barrel"/>
</dbReference>
<dbReference type="EMBL" id="LHPF02000021">
    <property type="protein sequence ID" value="PSC70253.1"/>
    <property type="molecule type" value="Genomic_DNA"/>
</dbReference>
<evidence type="ECO:0000256" key="2">
    <source>
        <dbReference type="ARBA" id="ARBA00022801"/>
    </source>
</evidence>
<keyword evidence="14" id="KW-1185">Reference proteome</keyword>
<evidence type="ECO:0000256" key="7">
    <source>
        <dbReference type="ARBA" id="ARBA00023242"/>
    </source>
</evidence>
<keyword evidence="3 8" id="KW-0720">Serine protease</keyword>
<dbReference type="PANTHER" id="PTHR13343:SF29">
    <property type="entry name" value="PYRIDOXAMINE 5'-PHOSPHATE OXIDASE FAMILY PROTEIN"/>
    <property type="match status" value="1"/>
</dbReference>
<feature type="active site" description="Charge relay system" evidence="8">
    <location>
        <position position="733"/>
    </location>
</feature>
<dbReference type="InterPro" id="IPR023827">
    <property type="entry name" value="Peptidase_S8_Asp-AS"/>
</dbReference>
<dbReference type="OrthoDB" id="2138282at2759"/>
<evidence type="ECO:0000256" key="3">
    <source>
        <dbReference type="ARBA" id="ARBA00022825"/>
    </source>
</evidence>
<evidence type="ECO:0000313" key="14">
    <source>
        <dbReference type="Proteomes" id="UP000239649"/>
    </source>
</evidence>
<dbReference type="InterPro" id="IPR023828">
    <property type="entry name" value="Peptidase_S8_Ser-AS"/>
</dbReference>
<feature type="domain" description="Peptidase S8/S53" evidence="11">
    <location>
        <begin position="726"/>
        <end position="973"/>
    </location>
</feature>
<dbReference type="Pfam" id="PF00082">
    <property type="entry name" value="Peptidase_S8"/>
    <property type="match status" value="1"/>
</dbReference>
<feature type="active site" description="Charge relay system" evidence="8">
    <location>
        <position position="770"/>
    </location>
</feature>
<dbReference type="PANTHER" id="PTHR13343">
    <property type="entry name" value="CREG1 PROTEIN"/>
    <property type="match status" value="1"/>
</dbReference>
<evidence type="ECO:0000256" key="4">
    <source>
        <dbReference type="ARBA" id="ARBA00023015"/>
    </source>
</evidence>
<feature type="compositionally biased region" description="Gly residues" evidence="10">
    <location>
        <begin position="158"/>
        <end position="170"/>
    </location>
</feature>
<keyword evidence="5" id="KW-0238">DNA-binding</keyword>
<evidence type="ECO:0000256" key="6">
    <source>
        <dbReference type="ARBA" id="ARBA00023163"/>
    </source>
</evidence>
<dbReference type="PROSITE" id="PS00136">
    <property type="entry name" value="SUBTILASE_ASP"/>
    <property type="match status" value="1"/>
</dbReference>
<proteinExistence type="inferred from homology"/>
<evidence type="ECO:0000256" key="10">
    <source>
        <dbReference type="SAM" id="MobiDB-lite"/>
    </source>
</evidence>
<feature type="domain" description="CREG-like beta-barrel" evidence="12">
    <location>
        <begin position="355"/>
        <end position="506"/>
    </location>
</feature>
<dbReference type="STRING" id="554055.A0A2P6V847"/>
<protein>
    <submittedName>
        <fullName evidence="13">Uncharacterized protein</fullName>
    </submittedName>
</protein>
<accession>A0A2P6V847</accession>
<dbReference type="Proteomes" id="UP000239649">
    <property type="component" value="Unassembled WGS sequence"/>
</dbReference>
<dbReference type="Gene3D" id="3.40.50.200">
    <property type="entry name" value="Peptidase S8/S53 domain"/>
    <property type="match status" value="1"/>
</dbReference>
<dbReference type="PROSITE" id="PS00137">
    <property type="entry name" value="SUBTILASE_HIS"/>
    <property type="match status" value="1"/>
</dbReference>
<sequence>MARPGEVCVLSKTVHASERQWARLVIPGAHVKFFTAMQTEIKAQGHDIWLYLRDPDGAHTWRWGCRMTVQRPMVLDLSAFYSHHQVNAGDTVTVWRHLETNVLTVELLRGAGPPPVDPTAGPSALAAAAPLPPHKGPPVAVPAFAPGQLPGQIWAQGPRGGGGKPSGAGGHSTSAAVPAPAPLRRKHFDEQWDTQEGWDEGGAGDDDYSPTAAGRKRSGGGRGPHPVRRTLHKDHKPEPEADSGSDQESSHVYYTAEQMLRFDMLARRHARHLIRCDVARPSGGARDDALNNEQQNAAAAPDITSLEFPAPASNAAAAAAAQQDGSPIKTSGLHRTPLSGGVQNATLRCDLPSPAVAVRNLVEQAQFAHLCTIMCGMHHRRAGFPFGSLVDFAADGAGHPIFSLSPLAIQTRNLLEDPRCSVVVQMPGWTGLANARVTIFGEVHKLPESLQDQAQEIFHTKHSTRANRAERYVSGNAVHFRMNRILDIYFVGGFGTVQWVDVEEYSKVQPDSIVLDNPNQTLQVLNEHYSASLRELLSRPGDMPADDAAFISIDGRGADVRVRMGGEYSVERIGFERRFALISLLAWSVAAALPQVPEETDTIIIKLAEGGDQPGAGGFAVASAADDDSAATLGKHIGHRLHRLRAQPGESVQQALTRVRAMKGVEYAFPDLPVYRAEVDASEGGAAYPQRVPGSTKSYKHQWAAPRIGMPAAWGIATGAQSKEAAVTVCIVDSGVDYKHPDIQPNLAKGVGFNAVDGEPEKFVADGMGHGTMVAGVIAAAGVDGGAVGVNWDNINLLSCRFMSPLLGFGRTSDAIQCLDYCLEQGARIIHASWTTGAEANLPLQEAVGRVDKAGALFVVSSGNQGVDLKQTPFYPQSYSRLYDNVLVVGATDEYDDHAPFSNFDARTVHLSAPGFLIFTTAMGGGYTYASGTSIAAPFVTGAAALLQAVAQDKLGKSLSAAELKSLLVENAEAMPWLQGRSASGGRLRVDWALQALLGRKRSPRTPCMPRPGQSKAKKCGAARNRGLAEQQAQQATAPQSRPAAAQHERSALQQAELAAQQAQQRLHHLQQQPVLRAEAEAAASVDAQRPAATGAPGRRLSRLLHNAHLPDF</sequence>
<comment type="caution">
    <text evidence="13">The sequence shown here is derived from an EMBL/GenBank/DDBJ whole genome shotgun (WGS) entry which is preliminary data.</text>
</comment>
<evidence type="ECO:0000259" key="11">
    <source>
        <dbReference type="Pfam" id="PF00082"/>
    </source>
</evidence>
<keyword evidence="2 8" id="KW-0378">Hydrolase</keyword>
<dbReference type="GO" id="GO:0006508">
    <property type="term" value="P:proteolysis"/>
    <property type="evidence" value="ECO:0007669"/>
    <property type="project" value="UniProtKB-KW"/>
</dbReference>
<feature type="region of interest" description="Disordered" evidence="10">
    <location>
        <begin position="1075"/>
        <end position="1101"/>
    </location>
</feature>
<name>A0A2P6V847_9CHLO</name>
<keyword evidence="7" id="KW-0539">Nucleus</keyword>
<dbReference type="PRINTS" id="PR00723">
    <property type="entry name" value="SUBTILISIN"/>
</dbReference>
<dbReference type="GO" id="GO:0005737">
    <property type="term" value="C:cytoplasm"/>
    <property type="evidence" value="ECO:0007669"/>
    <property type="project" value="UniProtKB-ARBA"/>
</dbReference>
<dbReference type="AlphaFoldDB" id="A0A2P6V847"/>
<dbReference type="InterPro" id="IPR000209">
    <property type="entry name" value="Peptidase_S8/S53_dom"/>
</dbReference>
<dbReference type="SUPFAM" id="SSF52743">
    <property type="entry name" value="Subtilisin-like"/>
    <property type="match status" value="1"/>
</dbReference>
<comment type="similarity">
    <text evidence="8 9">Belongs to the peptidase S8 family.</text>
</comment>
<evidence type="ECO:0000256" key="5">
    <source>
        <dbReference type="ARBA" id="ARBA00023125"/>
    </source>
</evidence>
<evidence type="ECO:0000259" key="12">
    <source>
        <dbReference type="Pfam" id="PF13883"/>
    </source>
</evidence>
<evidence type="ECO:0000313" key="13">
    <source>
        <dbReference type="EMBL" id="PSC70253.1"/>
    </source>
</evidence>
<evidence type="ECO:0000256" key="8">
    <source>
        <dbReference type="PROSITE-ProRule" id="PRU01240"/>
    </source>
</evidence>
<keyword evidence="1 8" id="KW-0645">Protease</keyword>
<keyword evidence="6" id="KW-0804">Transcription</keyword>
<dbReference type="GO" id="GO:0003677">
    <property type="term" value="F:DNA binding"/>
    <property type="evidence" value="ECO:0007669"/>
    <property type="project" value="UniProtKB-KW"/>
</dbReference>
<feature type="region of interest" description="Disordered" evidence="10">
    <location>
        <begin position="150"/>
        <end position="183"/>
    </location>
</feature>
<gene>
    <name evidence="13" type="ORF">C2E20_6331</name>
</gene>
<feature type="compositionally biased region" description="Basic residues" evidence="10">
    <location>
        <begin position="214"/>
        <end position="234"/>
    </location>
</feature>
<dbReference type="Pfam" id="PF13883">
    <property type="entry name" value="CREG_beta-barrel"/>
    <property type="match status" value="1"/>
</dbReference>
<evidence type="ECO:0000256" key="1">
    <source>
        <dbReference type="ARBA" id="ARBA00022670"/>
    </source>
</evidence>
<evidence type="ECO:0000256" key="9">
    <source>
        <dbReference type="RuleBase" id="RU003355"/>
    </source>
</evidence>
<dbReference type="InterPro" id="IPR015300">
    <property type="entry name" value="DNA-bd_pseudobarrel_sf"/>
</dbReference>